<dbReference type="GO" id="GO:0019871">
    <property type="term" value="F:sodium channel inhibitor activity"/>
    <property type="evidence" value="ECO:0007669"/>
    <property type="project" value="InterPro"/>
</dbReference>
<dbReference type="Gramene" id="KFK41718">
    <property type="protein sequence ID" value="KFK41718"/>
    <property type="gene ID" value="AALP_AA2G164300"/>
</dbReference>
<evidence type="ECO:0000256" key="2">
    <source>
        <dbReference type="ARBA" id="ARBA00022525"/>
    </source>
</evidence>
<organism evidence="4 5">
    <name type="scientific">Arabis alpina</name>
    <name type="common">Alpine rock-cress</name>
    <dbReference type="NCBI Taxonomy" id="50452"/>
    <lineage>
        <taxon>Eukaryota</taxon>
        <taxon>Viridiplantae</taxon>
        <taxon>Streptophyta</taxon>
        <taxon>Embryophyta</taxon>
        <taxon>Tracheophyta</taxon>
        <taxon>Spermatophyta</taxon>
        <taxon>Magnoliopsida</taxon>
        <taxon>eudicotyledons</taxon>
        <taxon>Gunneridae</taxon>
        <taxon>Pentapetalae</taxon>
        <taxon>rosids</taxon>
        <taxon>malvids</taxon>
        <taxon>Brassicales</taxon>
        <taxon>Brassicaceae</taxon>
        <taxon>Arabideae</taxon>
        <taxon>Arabis</taxon>
    </lineage>
</organism>
<comment type="subcellular location">
    <subcellularLocation>
        <location evidence="1">Secreted</location>
    </subcellularLocation>
</comment>
<evidence type="ECO:0000256" key="3">
    <source>
        <dbReference type="SAM" id="SignalP"/>
    </source>
</evidence>
<reference evidence="5" key="1">
    <citation type="journal article" date="2015" name="Nat. Plants">
        <title>Genome expansion of Arabis alpina linked with retrotransposition and reduced symmetric DNA methylation.</title>
        <authorList>
            <person name="Willing E.M."/>
            <person name="Rawat V."/>
            <person name="Mandakova T."/>
            <person name="Maumus F."/>
            <person name="James G.V."/>
            <person name="Nordstroem K.J."/>
            <person name="Becker C."/>
            <person name="Warthmann N."/>
            <person name="Chica C."/>
            <person name="Szarzynska B."/>
            <person name="Zytnicki M."/>
            <person name="Albani M.C."/>
            <person name="Kiefer C."/>
            <person name="Bergonzi S."/>
            <person name="Castaings L."/>
            <person name="Mateos J.L."/>
            <person name="Berns M.C."/>
            <person name="Bujdoso N."/>
            <person name="Piofczyk T."/>
            <person name="de Lorenzo L."/>
            <person name="Barrero-Sicilia C."/>
            <person name="Mateos I."/>
            <person name="Piednoel M."/>
            <person name="Hagmann J."/>
            <person name="Chen-Min-Tao R."/>
            <person name="Iglesias-Fernandez R."/>
            <person name="Schuster S.C."/>
            <person name="Alonso-Blanco C."/>
            <person name="Roudier F."/>
            <person name="Carbonero P."/>
            <person name="Paz-Ares J."/>
            <person name="Davis S.J."/>
            <person name="Pecinka A."/>
            <person name="Quesneville H."/>
            <person name="Colot V."/>
            <person name="Lysak M.A."/>
            <person name="Weigel D."/>
            <person name="Coupland G."/>
            <person name="Schneeberger K."/>
        </authorList>
    </citation>
    <scope>NUCLEOTIDE SEQUENCE [LARGE SCALE GENOMIC DNA]</scope>
    <source>
        <strain evidence="5">cv. Pajares</strain>
    </source>
</reference>
<dbReference type="GO" id="GO:0005576">
    <property type="term" value="C:extracellular region"/>
    <property type="evidence" value="ECO:0007669"/>
    <property type="project" value="UniProtKB-SubCell"/>
</dbReference>
<dbReference type="EMBL" id="CM002870">
    <property type="protein sequence ID" value="KFK41718.1"/>
    <property type="molecule type" value="Genomic_DNA"/>
</dbReference>
<dbReference type="InterPro" id="IPR002061">
    <property type="entry name" value="Scorpion_toxinL/defensin"/>
</dbReference>
<gene>
    <name evidence="4" type="ordered locus">AALP_Aa2g164300</name>
</gene>
<dbReference type="Gene3D" id="3.30.30.10">
    <property type="entry name" value="Knottin, scorpion toxin-like"/>
    <property type="match status" value="1"/>
</dbReference>
<accession>A0A087HHW6</accession>
<evidence type="ECO:0000256" key="1">
    <source>
        <dbReference type="ARBA" id="ARBA00004613"/>
    </source>
</evidence>
<proteinExistence type="predicted"/>
<feature type="chain" id="PRO_5001823337" description="Knottin scorpion toxin-like domain-containing protein" evidence="3">
    <location>
        <begin position="30"/>
        <end position="102"/>
    </location>
</feature>
<dbReference type="SUPFAM" id="SSF57095">
    <property type="entry name" value="Scorpion toxin-like"/>
    <property type="match status" value="1"/>
</dbReference>
<keyword evidence="5" id="KW-1185">Reference proteome</keyword>
<sequence>MVRAIKSVSIFVVFFIYFLLISELPEIEAQDDKCLKEYIGGDIILLCNSPTYPSMCYRLCRWNKGALGGKCLWDEKPIRCLCDYCSDNPGCLGSGLNDRYKF</sequence>
<keyword evidence="2" id="KW-0964">Secreted</keyword>
<protein>
    <recommendedName>
        <fullName evidence="6">Knottin scorpion toxin-like domain-containing protein</fullName>
    </recommendedName>
</protein>
<evidence type="ECO:0000313" key="5">
    <source>
        <dbReference type="Proteomes" id="UP000029120"/>
    </source>
</evidence>
<keyword evidence="3" id="KW-0732">Signal</keyword>
<evidence type="ECO:0000313" key="4">
    <source>
        <dbReference type="EMBL" id="KFK41718.1"/>
    </source>
</evidence>
<dbReference type="Pfam" id="PF00537">
    <property type="entry name" value="Toxin_3"/>
    <property type="match status" value="1"/>
</dbReference>
<feature type="signal peptide" evidence="3">
    <location>
        <begin position="1"/>
        <end position="29"/>
    </location>
</feature>
<name>A0A087HHW6_ARAAL</name>
<evidence type="ECO:0008006" key="6">
    <source>
        <dbReference type="Google" id="ProtNLM"/>
    </source>
</evidence>
<dbReference type="AlphaFoldDB" id="A0A087HHW6"/>
<dbReference type="InterPro" id="IPR036574">
    <property type="entry name" value="Scorpion_toxin-like_sf"/>
</dbReference>
<dbReference type="Proteomes" id="UP000029120">
    <property type="component" value="Chromosome 2"/>
</dbReference>